<dbReference type="PANTHER" id="PTHR19303:SF57">
    <property type="entry name" value="HTH CENPB-TYPE DOMAIN-CONTAINING PROTEIN"/>
    <property type="match status" value="1"/>
</dbReference>
<reference evidence="2" key="2">
    <citation type="submission" date="2011-02" db="EMBL/GenBank/DDBJ databases">
        <authorList>
            <person name="MacLean D."/>
        </authorList>
    </citation>
    <scope>NUCLEOTIDE SEQUENCE</scope>
</reference>
<reference evidence="2" key="1">
    <citation type="journal article" date="2011" name="PLoS Biol.">
        <title>Gene gain and loss during evolution of obligate parasitism in the white rust pathogen of Arabidopsis thaliana.</title>
        <authorList>
            <person name="Kemen E."/>
            <person name="Gardiner A."/>
            <person name="Schultz-Larsen T."/>
            <person name="Kemen A.C."/>
            <person name="Balmuth A.L."/>
            <person name="Robert-Seilaniantz A."/>
            <person name="Bailey K."/>
            <person name="Holub E."/>
            <person name="Studholme D.J."/>
            <person name="Maclean D."/>
            <person name="Jones J.D."/>
        </authorList>
    </citation>
    <scope>NUCLEOTIDE SEQUENCE</scope>
</reference>
<protein>
    <submittedName>
        <fullName evidence="2">Uncharacterized protein AlNc14C213G8968</fullName>
    </submittedName>
</protein>
<feature type="region of interest" description="Disordered" evidence="1">
    <location>
        <begin position="18"/>
        <end position="39"/>
    </location>
</feature>
<feature type="compositionally biased region" description="Basic and acidic residues" evidence="1">
    <location>
        <begin position="253"/>
        <end position="266"/>
    </location>
</feature>
<dbReference type="AlphaFoldDB" id="F0WRG5"/>
<feature type="compositionally biased region" description="Basic and acidic residues" evidence="1">
    <location>
        <begin position="18"/>
        <end position="35"/>
    </location>
</feature>
<dbReference type="EMBL" id="FR824258">
    <property type="protein sequence ID" value="CCA23928.1"/>
    <property type="molecule type" value="Genomic_DNA"/>
</dbReference>
<dbReference type="InterPro" id="IPR050863">
    <property type="entry name" value="CenT-Element_Derived"/>
</dbReference>
<dbReference type="SUPFAM" id="SSF46689">
    <property type="entry name" value="Homeodomain-like"/>
    <property type="match status" value="1"/>
</dbReference>
<accession>F0WRG5</accession>
<dbReference type="GO" id="GO:0005634">
    <property type="term" value="C:nucleus"/>
    <property type="evidence" value="ECO:0007669"/>
    <property type="project" value="TreeGrafter"/>
</dbReference>
<dbReference type="PANTHER" id="PTHR19303">
    <property type="entry name" value="TRANSPOSON"/>
    <property type="match status" value="1"/>
</dbReference>
<evidence type="ECO:0000313" key="2">
    <source>
        <dbReference type="EMBL" id="CCA23928.1"/>
    </source>
</evidence>
<evidence type="ECO:0000256" key="1">
    <source>
        <dbReference type="SAM" id="MobiDB-lite"/>
    </source>
</evidence>
<name>F0WRG5_9STRA</name>
<dbReference type="HOGENOM" id="CLU_031434_1_0_1"/>
<dbReference type="Gene3D" id="1.10.10.60">
    <property type="entry name" value="Homeodomain-like"/>
    <property type="match status" value="1"/>
</dbReference>
<proteinExistence type="predicted"/>
<feature type="region of interest" description="Disordered" evidence="1">
    <location>
        <begin position="241"/>
        <end position="273"/>
    </location>
</feature>
<gene>
    <name evidence="2" type="primary">AlNc14C213G8968</name>
    <name evidence="2" type="ORF">ALNC14_100720</name>
</gene>
<dbReference type="InterPro" id="IPR009057">
    <property type="entry name" value="Homeodomain-like_sf"/>
</dbReference>
<sequence>MKCRNIKRCRHQRAKIERMEAKQRPENNQRERREGTATSLSVESEHKVVAWINERRKDGIPVSLTMLRVRAIEIAEETEVDGFLESWSCCHAFMHHPKLSIRARTRQGLVTTGEAEAAIHSFRELVLHTKERLGISKVYKADQTAICFEYLPKHTISARGTKTVWVRYAGKNKEWLTAMLFGDSDGNKYLPFVVVKSRRSKNDDQQAENDIHCRRFGRRMWCDILHTPDLSHLQIYGNTKGGETSDLPAASEVDLRAPRSDQEQRQSRRATTI</sequence>
<organism evidence="2">
    <name type="scientific">Albugo laibachii Nc14</name>
    <dbReference type="NCBI Taxonomy" id="890382"/>
    <lineage>
        <taxon>Eukaryota</taxon>
        <taxon>Sar</taxon>
        <taxon>Stramenopiles</taxon>
        <taxon>Oomycota</taxon>
        <taxon>Peronosporomycetes</taxon>
        <taxon>Albuginales</taxon>
        <taxon>Albuginaceae</taxon>
        <taxon>Albugo</taxon>
    </lineage>
</organism>
<dbReference type="GO" id="GO:0003677">
    <property type="term" value="F:DNA binding"/>
    <property type="evidence" value="ECO:0007669"/>
    <property type="project" value="TreeGrafter"/>
</dbReference>